<dbReference type="RefSeq" id="WP_004917290.1">
    <property type="nucleotide sequence ID" value="NC_014738.1"/>
</dbReference>
<keyword evidence="3" id="KW-0143">Chaperone</keyword>
<dbReference type="CDD" id="cd00571">
    <property type="entry name" value="UreE"/>
    <property type="match status" value="1"/>
</dbReference>
<dbReference type="GO" id="GO:0006457">
    <property type="term" value="P:protein folding"/>
    <property type="evidence" value="ECO:0007669"/>
    <property type="project" value="InterPro"/>
</dbReference>
<evidence type="ECO:0000256" key="3">
    <source>
        <dbReference type="ARBA" id="ARBA00023186"/>
    </source>
</evidence>
<protein>
    <submittedName>
        <fullName evidence="5">Uree urease accessory domain-containing protein</fullName>
    </submittedName>
</protein>
<evidence type="ECO:0000256" key="2">
    <source>
        <dbReference type="ARBA" id="ARBA00022596"/>
    </source>
</evidence>
<dbReference type="KEGG" id="ran:Riean_0917"/>
<dbReference type="Gene3D" id="2.60.260.20">
    <property type="entry name" value="Urease metallochaperone UreE, N-terminal domain"/>
    <property type="match status" value="1"/>
</dbReference>
<name>E4TC31_RIEAD</name>
<dbReference type="SUPFAM" id="SSF69737">
    <property type="entry name" value="Urease metallochaperone UreE, C-terminal domain"/>
    <property type="match status" value="1"/>
</dbReference>
<dbReference type="GO" id="GO:0005737">
    <property type="term" value="C:cytoplasm"/>
    <property type="evidence" value="ECO:0007669"/>
    <property type="project" value="InterPro"/>
</dbReference>
<dbReference type="InterPro" id="IPR004029">
    <property type="entry name" value="UreE_N"/>
</dbReference>
<organism evidence="5 6">
    <name type="scientific">Riemerella anatipestifer (strain ATCC 11845 / DSM 15868 / JCM 9532 / NCTC 11014)</name>
    <dbReference type="NCBI Taxonomy" id="693978"/>
    <lineage>
        <taxon>Bacteria</taxon>
        <taxon>Pseudomonadati</taxon>
        <taxon>Bacteroidota</taxon>
        <taxon>Flavobacteriia</taxon>
        <taxon>Flavobacteriales</taxon>
        <taxon>Weeksellaceae</taxon>
        <taxon>Riemerella</taxon>
    </lineage>
</organism>
<dbReference type="InterPro" id="IPR036118">
    <property type="entry name" value="UreE_N_sf"/>
</dbReference>
<keyword evidence="1" id="KW-0963">Cytoplasm</keyword>
<gene>
    <name evidence="5" type="ORF">RA0C_1167</name>
</gene>
<dbReference type="SMART" id="SM00988">
    <property type="entry name" value="UreE_N"/>
    <property type="match status" value="1"/>
</dbReference>
<dbReference type="InterPro" id="IPR012406">
    <property type="entry name" value="UreE"/>
</dbReference>
<dbReference type="EMBL" id="CP003388">
    <property type="protein sequence ID" value="AFD56080.1"/>
    <property type="molecule type" value="Genomic_DNA"/>
</dbReference>
<feature type="domain" description="UreE urease accessory N-terminal" evidence="4">
    <location>
        <begin position="22"/>
        <end position="86"/>
    </location>
</feature>
<dbReference type="Proteomes" id="UP000010093">
    <property type="component" value="Chromosome"/>
</dbReference>
<evidence type="ECO:0000313" key="6">
    <source>
        <dbReference type="Proteomes" id="UP000010093"/>
    </source>
</evidence>
<dbReference type="AlphaFoldDB" id="E4TC31"/>
<evidence type="ECO:0000259" key="4">
    <source>
        <dbReference type="SMART" id="SM00988"/>
    </source>
</evidence>
<accession>E4TC31</accession>
<evidence type="ECO:0000256" key="1">
    <source>
        <dbReference type="ARBA" id="ARBA00022490"/>
    </source>
</evidence>
<sequence>MKIMVIEILPLFLKNTLYRMVIIEEVKKGVNTEGLVKDILQIEWYETSKTIMRRKTVGGKEIAIRKNSRVPLQDGDILWSDEQSYIEVVIKPCECIVVKPRNIKEMGIVCFEIGNMHLPIYIDDDNQVNVAYEAPLFNFLERSRYSIDIETKKLLQTNMLTIHQIKR</sequence>
<keyword evidence="2" id="KW-0533">Nickel</keyword>
<reference evidence="5 6" key="1">
    <citation type="journal article" date="2012" name="J. Bacteriol.">
        <title>Complete genome sequence of Riemerella anatipestifer reference strain.</title>
        <authorList>
            <person name="Wang X."/>
            <person name="Zhu D."/>
            <person name="Wang M."/>
            <person name="Cheng A."/>
            <person name="Jia R."/>
            <person name="Zhou Y."/>
            <person name="Chen Z."/>
            <person name="Luo Q."/>
            <person name="Liu F."/>
            <person name="Wang Y."/>
            <person name="Chen X.Y."/>
        </authorList>
    </citation>
    <scope>NUCLEOTIDE SEQUENCE [LARGE SCALE GENOMIC DNA]</scope>
    <source>
        <strain evidence="6">DSM 15868</strain>
    </source>
</reference>
<dbReference type="SUPFAM" id="SSF69287">
    <property type="entry name" value="Urease metallochaperone UreE, N-terminal domain"/>
    <property type="match status" value="1"/>
</dbReference>
<dbReference type="HOGENOM" id="CLU_093757_3_0_10"/>
<dbReference type="GeneID" id="93718018"/>
<dbReference type="Gene3D" id="3.30.70.790">
    <property type="entry name" value="UreE, C-terminal domain"/>
    <property type="match status" value="1"/>
</dbReference>
<proteinExistence type="predicted"/>
<dbReference type="Pfam" id="PF02814">
    <property type="entry name" value="UreE_N"/>
    <property type="match status" value="1"/>
</dbReference>
<dbReference type="GO" id="GO:0016151">
    <property type="term" value="F:nickel cation binding"/>
    <property type="evidence" value="ECO:0007669"/>
    <property type="project" value="InterPro"/>
</dbReference>
<dbReference type="PATRIC" id="fig|693978.17.peg.1164"/>
<dbReference type="KEGG" id="rai:RA0C_1167"/>
<evidence type="ECO:0000313" key="5">
    <source>
        <dbReference type="EMBL" id="AFD56080.1"/>
    </source>
</evidence>